<feature type="region of interest" description="Disordered" evidence="1">
    <location>
        <begin position="612"/>
        <end position="637"/>
    </location>
</feature>
<dbReference type="PROSITE" id="PS50011">
    <property type="entry name" value="PROTEIN_KINASE_DOM"/>
    <property type="match status" value="1"/>
</dbReference>
<organism evidence="3 4">
    <name type="scientific">Mycena maculata</name>
    <dbReference type="NCBI Taxonomy" id="230809"/>
    <lineage>
        <taxon>Eukaryota</taxon>
        <taxon>Fungi</taxon>
        <taxon>Dikarya</taxon>
        <taxon>Basidiomycota</taxon>
        <taxon>Agaricomycotina</taxon>
        <taxon>Agaricomycetes</taxon>
        <taxon>Agaricomycetidae</taxon>
        <taxon>Agaricales</taxon>
        <taxon>Marasmiineae</taxon>
        <taxon>Mycenaceae</taxon>
        <taxon>Mycena</taxon>
    </lineage>
</organism>
<feature type="compositionally biased region" description="Polar residues" evidence="1">
    <location>
        <begin position="725"/>
        <end position="740"/>
    </location>
</feature>
<dbReference type="AlphaFoldDB" id="A0AAD7MGZ9"/>
<dbReference type="InterPro" id="IPR000719">
    <property type="entry name" value="Prot_kinase_dom"/>
</dbReference>
<dbReference type="EMBL" id="JARJLG010000324">
    <property type="protein sequence ID" value="KAJ7717070.1"/>
    <property type="molecule type" value="Genomic_DNA"/>
</dbReference>
<dbReference type="PANTHER" id="PTHR38248:SF2">
    <property type="entry name" value="FUNK1 11"/>
    <property type="match status" value="1"/>
</dbReference>
<feature type="domain" description="Protein kinase" evidence="2">
    <location>
        <begin position="281"/>
        <end position="639"/>
    </location>
</feature>
<dbReference type="GO" id="GO:0005524">
    <property type="term" value="F:ATP binding"/>
    <property type="evidence" value="ECO:0007669"/>
    <property type="project" value="InterPro"/>
</dbReference>
<feature type="region of interest" description="Disordered" evidence="1">
    <location>
        <begin position="678"/>
        <end position="807"/>
    </location>
</feature>
<dbReference type="SUPFAM" id="SSF56112">
    <property type="entry name" value="Protein kinase-like (PK-like)"/>
    <property type="match status" value="2"/>
</dbReference>
<feature type="compositionally biased region" description="Polar residues" evidence="1">
    <location>
        <begin position="613"/>
        <end position="625"/>
    </location>
</feature>
<dbReference type="Proteomes" id="UP001215280">
    <property type="component" value="Unassembled WGS sequence"/>
</dbReference>
<keyword evidence="4" id="KW-1185">Reference proteome</keyword>
<sequence>MLWATTLWAHFHKLVPVQKFLEDDLPKPKTETSGKIQDLVAAASMQLEAVKVTVSKASGENALSAPFVSRYPEFPILTNSHSQRDYLTAIVSSFPKDTRPIFADTHSKGYFPPVLPDDHYTQPDITSTRPGQSVPEKWNWPLAGTVIELKFTVDIFDDERNNILEANASIDALIQLAKSARSLLASSGSCFVFVVAVVKDRARILRFDHAGFRATNSFKWTTSQNATVFPTFFWRLFNPDREEGDNQSRMFGEDCTISVPTNNEKKEMYKRWMKTPSSRATPMSLEVATGHSRWVRAVQKQDDKDVGVRCFTIGPPLCESDSLFSRATRVDRVLIESDSNKVPSVYALKDAWRQLSRRPEVDFYDVIHKYCETSGKASAGMAHNHGTLELSGQPGNTHHQTNSTGIGDDLAERRHLRTLLTPVGVPLRTYASTKSLVKGLQTAVEHHLIAYEAGVIHRDISEGNILFDEVTLEAFLVDWDYAEFTPDGLTNFKRWFPKRAAEAKEKNYTNNDKSLKERTGTFSFLAIQILGNTEVPHNASHDLESVYWLLVWIILRHTTFPGRTPTACHELFDHDTTAAFTLKKDWMHRQTPLDTTHPLYDVTEELRDRVAKQNPQVNPPATTRLSRARPPQQRPTPAVPLCHADVLEVFRLALEELEWPACDKAEHFIPPDTRKSAVLNAQNAQSQSRKTQSDHLRLTVPGRSVQDERGVPATTGRKRKATENPIASTGSASLVGTSNDEGSESAHKKPKTIAGAMRPRESKTDGAAPSSEEKPKTILSGTGDAPPPSESFQSPGRAKWLPAINNI</sequence>
<proteinExistence type="predicted"/>
<dbReference type="PANTHER" id="PTHR38248">
    <property type="entry name" value="FUNK1 6"/>
    <property type="match status" value="1"/>
</dbReference>
<dbReference type="Gene3D" id="1.10.510.10">
    <property type="entry name" value="Transferase(Phosphotransferase) domain 1"/>
    <property type="match status" value="1"/>
</dbReference>
<name>A0AAD7MGZ9_9AGAR</name>
<dbReference type="InterPro" id="IPR040976">
    <property type="entry name" value="Pkinase_fungal"/>
</dbReference>
<evidence type="ECO:0000313" key="4">
    <source>
        <dbReference type="Proteomes" id="UP001215280"/>
    </source>
</evidence>
<dbReference type="Pfam" id="PF17667">
    <property type="entry name" value="Pkinase_fungal"/>
    <property type="match status" value="1"/>
</dbReference>
<reference evidence="3" key="1">
    <citation type="submission" date="2023-03" db="EMBL/GenBank/DDBJ databases">
        <title>Massive genome expansion in bonnet fungi (Mycena s.s.) driven by repeated elements and novel gene families across ecological guilds.</title>
        <authorList>
            <consortium name="Lawrence Berkeley National Laboratory"/>
            <person name="Harder C.B."/>
            <person name="Miyauchi S."/>
            <person name="Viragh M."/>
            <person name="Kuo A."/>
            <person name="Thoen E."/>
            <person name="Andreopoulos B."/>
            <person name="Lu D."/>
            <person name="Skrede I."/>
            <person name="Drula E."/>
            <person name="Henrissat B."/>
            <person name="Morin E."/>
            <person name="Kohler A."/>
            <person name="Barry K."/>
            <person name="LaButti K."/>
            <person name="Morin E."/>
            <person name="Salamov A."/>
            <person name="Lipzen A."/>
            <person name="Mereny Z."/>
            <person name="Hegedus B."/>
            <person name="Baldrian P."/>
            <person name="Stursova M."/>
            <person name="Weitz H."/>
            <person name="Taylor A."/>
            <person name="Grigoriev I.V."/>
            <person name="Nagy L.G."/>
            <person name="Martin F."/>
            <person name="Kauserud H."/>
        </authorList>
    </citation>
    <scope>NUCLEOTIDE SEQUENCE</scope>
    <source>
        <strain evidence="3">CBHHK188m</strain>
    </source>
</reference>
<protein>
    <recommendedName>
        <fullName evidence="2">Protein kinase domain-containing protein</fullName>
    </recommendedName>
</protein>
<evidence type="ECO:0000313" key="3">
    <source>
        <dbReference type="EMBL" id="KAJ7717070.1"/>
    </source>
</evidence>
<gene>
    <name evidence="3" type="ORF">DFH07DRAFT_973735</name>
</gene>
<dbReference type="InterPro" id="IPR011009">
    <property type="entry name" value="Kinase-like_dom_sf"/>
</dbReference>
<dbReference type="GO" id="GO:0004672">
    <property type="term" value="F:protein kinase activity"/>
    <property type="evidence" value="ECO:0007669"/>
    <property type="project" value="InterPro"/>
</dbReference>
<comment type="caution">
    <text evidence="3">The sequence shown here is derived from an EMBL/GenBank/DDBJ whole genome shotgun (WGS) entry which is preliminary data.</text>
</comment>
<accession>A0AAD7MGZ9</accession>
<evidence type="ECO:0000259" key="2">
    <source>
        <dbReference type="PROSITE" id="PS50011"/>
    </source>
</evidence>
<feature type="compositionally biased region" description="Polar residues" evidence="1">
    <location>
        <begin position="679"/>
        <end position="690"/>
    </location>
</feature>
<evidence type="ECO:0000256" key="1">
    <source>
        <dbReference type="SAM" id="MobiDB-lite"/>
    </source>
</evidence>